<protein>
    <submittedName>
        <fullName evidence="2">Uncharacterized protein</fullName>
    </submittedName>
</protein>
<feature type="region of interest" description="Disordered" evidence="1">
    <location>
        <begin position="1"/>
        <end position="69"/>
    </location>
</feature>
<name>A0A917RYU7_9NOCA</name>
<organism evidence="2 3">
    <name type="scientific">Nocardia jinanensis</name>
    <dbReference type="NCBI Taxonomy" id="382504"/>
    <lineage>
        <taxon>Bacteria</taxon>
        <taxon>Bacillati</taxon>
        <taxon>Actinomycetota</taxon>
        <taxon>Actinomycetes</taxon>
        <taxon>Mycobacteriales</taxon>
        <taxon>Nocardiaceae</taxon>
        <taxon>Nocardia</taxon>
    </lineage>
</organism>
<proteinExistence type="predicted"/>
<dbReference type="AlphaFoldDB" id="A0A917RYU7"/>
<evidence type="ECO:0000313" key="2">
    <source>
        <dbReference type="EMBL" id="GGL43351.1"/>
    </source>
</evidence>
<evidence type="ECO:0000256" key="1">
    <source>
        <dbReference type="SAM" id="MobiDB-lite"/>
    </source>
</evidence>
<keyword evidence="3" id="KW-1185">Reference proteome</keyword>
<feature type="compositionally biased region" description="Basic and acidic residues" evidence="1">
    <location>
        <begin position="55"/>
        <end position="69"/>
    </location>
</feature>
<reference evidence="2" key="1">
    <citation type="journal article" date="2014" name="Int. J. Syst. Evol. Microbiol.">
        <title>Complete genome sequence of Corynebacterium casei LMG S-19264T (=DSM 44701T), isolated from a smear-ripened cheese.</title>
        <authorList>
            <consortium name="US DOE Joint Genome Institute (JGI-PGF)"/>
            <person name="Walter F."/>
            <person name="Albersmeier A."/>
            <person name="Kalinowski J."/>
            <person name="Ruckert C."/>
        </authorList>
    </citation>
    <scope>NUCLEOTIDE SEQUENCE</scope>
    <source>
        <strain evidence="2">CGMCC 4.3508</strain>
    </source>
</reference>
<sequence>MKGSFDPQENRWHRGSEKPANLCAWSLGRQARRVTTPSVSSGSGKGNSDMDESYETVREGEPSSALRDR</sequence>
<feature type="compositionally biased region" description="Polar residues" evidence="1">
    <location>
        <begin position="33"/>
        <end position="42"/>
    </location>
</feature>
<comment type="caution">
    <text evidence="2">The sequence shown here is derived from an EMBL/GenBank/DDBJ whole genome shotgun (WGS) entry which is preliminary data.</text>
</comment>
<dbReference type="EMBL" id="BMMH01000032">
    <property type="protein sequence ID" value="GGL43351.1"/>
    <property type="molecule type" value="Genomic_DNA"/>
</dbReference>
<feature type="compositionally biased region" description="Basic and acidic residues" evidence="1">
    <location>
        <begin position="8"/>
        <end position="17"/>
    </location>
</feature>
<evidence type="ECO:0000313" key="3">
    <source>
        <dbReference type="Proteomes" id="UP000638263"/>
    </source>
</evidence>
<dbReference type="Proteomes" id="UP000638263">
    <property type="component" value="Unassembled WGS sequence"/>
</dbReference>
<accession>A0A917RYU7</accession>
<gene>
    <name evidence="2" type="ORF">GCM10011588_67660</name>
</gene>
<reference evidence="2" key="2">
    <citation type="submission" date="2020-09" db="EMBL/GenBank/DDBJ databases">
        <authorList>
            <person name="Sun Q."/>
            <person name="Zhou Y."/>
        </authorList>
    </citation>
    <scope>NUCLEOTIDE SEQUENCE</scope>
    <source>
        <strain evidence="2">CGMCC 4.3508</strain>
    </source>
</reference>